<sequence>MDRNAHKNLIALYLEKGGDEKKIVQIKSFSVKNYVRIKFLLKQLNIPVPEETETVTERPTDVSAPPERKGIFKDYISEYPKELHDAFKKRYDYWLEACALKVELNAVHPTDEETAFEIQMKISDCFDKIDKYQGALDHYREHKRIKKTETLADFSQLTPMELIKKRNSTRSNISKRRATIKKMEDALPKNNEPNYRMKLHQINRKKEQLQEVENELDILEEMVGN</sequence>
<keyword evidence="1" id="KW-0175">Coiled coil</keyword>
<dbReference type="Proteomes" id="UP001629058">
    <property type="component" value="Unassembled WGS sequence"/>
</dbReference>
<keyword evidence="3" id="KW-1185">Reference proteome</keyword>
<proteinExistence type="predicted"/>
<organism evidence="2 3">
    <name type="scientific">Chryseobacterium terrae</name>
    <dbReference type="NCBI Taxonomy" id="3163299"/>
    <lineage>
        <taxon>Bacteria</taxon>
        <taxon>Pseudomonadati</taxon>
        <taxon>Bacteroidota</taxon>
        <taxon>Flavobacteriia</taxon>
        <taxon>Flavobacteriales</taxon>
        <taxon>Weeksellaceae</taxon>
        <taxon>Chryseobacterium group</taxon>
        <taxon>Chryseobacterium</taxon>
    </lineage>
</organism>
<gene>
    <name evidence="2" type="ORF">ABS765_13300</name>
</gene>
<protein>
    <submittedName>
        <fullName evidence="2">Uncharacterized protein</fullName>
    </submittedName>
</protein>
<dbReference type="RefSeq" id="WP_408091321.1">
    <property type="nucleotide sequence ID" value="NZ_JBELPY010000009.1"/>
</dbReference>
<feature type="coiled-coil region" evidence="1">
    <location>
        <begin position="195"/>
        <end position="222"/>
    </location>
</feature>
<evidence type="ECO:0000256" key="1">
    <source>
        <dbReference type="SAM" id="Coils"/>
    </source>
</evidence>
<evidence type="ECO:0000313" key="3">
    <source>
        <dbReference type="Proteomes" id="UP001629058"/>
    </source>
</evidence>
<name>A0ABW8Y545_9FLAO</name>
<evidence type="ECO:0000313" key="2">
    <source>
        <dbReference type="EMBL" id="MFL9835000.1"/>
    </source>
</evidence>
<accession>A0ABW8Y545</accession>
<comment type="caution">
    <text evidence="2">The sequence shown here is derived from an EMBL/GenBank/DDBJ whole genome shotgun (WGS) entry which is preliminary data.</text>
</comment>
<reference evidence="2 3" key="1">
    <citation type="submission" date="2024-06" db="EMBL/GenBank/DDBJ databases">
        <authorList>
            <person name="Kaempfer P."/>
            <person name="Viver T."/>
        </authorList>
    </citation>
    <scope>NUCLEOTIDE SEQUENCE [LARGE SCALE GENOMIC DNA]</scope>
    <source>
        <strain evidence="2 3">ST-37</strain>
    </source>
</reference>
<dbReference type="EMBL" id="JBELPY010000009">
    <property type="protein sequence ID" value="MFL9835000.1"/>
    <property type="molecule type" value="Genomic_DNA"/>
</dbReference>